<keyword evidence="5 7" id="KW-1133">Transmembrane helix</keyword>
<feature type="transmembrane region" description="Helical" evidence="7">
    <location>
        <begin position="128"/>
        <end position="149"/>
    </location>
</feature>
<dbReference type="InterPro" id="IPR006685">
    <property type="entry name" value="MscS_channel_2nd"/>
</dbReference>
<dbReference type="InterPro" id="IPR045276">
    <property type="entry name" value="YbiO_bact"/>
</dbReference>
<gene>
    <name evidence="11" type="ORF">JYP50_17215</name>
</gene>
<organism evidence="11 12">
    <name type="scientific">Parahaliea mediterranea</name>
    <dbReference type="NCBI Taxonomy" id="651086"/>
    <lineage>
        <taxon>Bacteria</taxon>
        <taxon>Pseudomonadati</taxon>
        <taxon>Pseudomonadota</taxon>
        <taxon>Gammaproteobacteria</taxon>
        <taxon>Cellvibrionales</taxon>
        <taxon>Halieaceae</taxon>
        <taxon>Parahaliea</taxon>
    </lineage>
</organism>
<feature type="domain" description="Mechanosensitive ion channel MscS" evidence="8">
    <location>
        <begin position="304"/>
        <end position="368"/>
    </location>
</feature>
<evidence type="ECO:0000256" key="4">
    <source>
        <dbReference type="ARBA" id="ARBA00022692"/>
    </source>
</evidence>
<dbReference type="Gene3D" id="3.30.70.100">
    <property type="match status" value="1"/>
</dbReference>
<dbReference type="SUPFAM" id="SSF82861">
    <property type="entry name" value="Mechanosensitive channel protein MscS (YggB), transmembrane region"/>
    <property type="match status" value="1"/>
</dbReference>
<dbReference type="AlphaFoldDB" id="A0A939DHC8"/>
<comment type="caution">
    <text evidence="11">The sequence shown here is derived from an EMBL/GenBank/DDBJ whole genome shotgun (WGS) entry which is preliminary data.</text>
</comment>
<dbReference type="EMBL" id="JAFKCZ010000014">
    <property type="protein sequence ID" value="MBN7798350.1"/>
    <property type="molecule type" value="Genomic_DNA"/>
</dbReference>
<dbReference type="RefSeq" id="WP_206561797.1">
    <property type="nucleotide sequence ID" value="NZ_JAFKCZ010000014.1"/>
</dbReference>
<evidence type="ECO:0000313" key="12">
    <source>
        <dbReference type="Proteomes" id="UP000664303"/>
    </source>
</evidence>
<dbReference type="InterPro" id="IPR011014">
    <property type="entry name" value="MscS_channel_TM-2"/>
</dbReference>
<evidence type="ECO:0000313" key="11">
    <source>
        <dbReference type="EMBL" id="MBN7798350.1"/>
    </source>
</evidence>
<comment type="similarity">
    <text evidence="2">Belongs to the MscS (TC 1.A.23) family.</text>
</comment>
<evidence type="ECO:0000259" key="8">
    <source>
        <dbReference type="Pfam" id="PF00924"/>
    </source>
</evidence>
<proteinExistence type="inferred from homology"/>
<evidence type="ECO:0000256" key="1">
    <source>
        <dbReference type="ARBA" id="ARBA00004651"/>
    </source>
</evidence>
<feature type="domain" description="Mechanosensitive ion channel transmembrane helices 2/3" evidence="10">
    <location>
        <begin position="267"/>
        <end position="303"/>
    </location>
</feature>
<dbReference type="GO" id="GO:0008381">
    <property type="term" value="F:mechanosensitive monoatomic ion channel activity"/>
    <property type="evidence" value="ECO:0007669"/>
    <property type="project" value="InterPro"/>
</dbReference>
<evidence type="ECO:0000256" key="6">
    <source>
        <dbReference type="ARBA" id="ARBA00023136"/>
    </source>
</evidence>
<evidence type="ECO:0000259" key="9">
    <source>
        <dbReference type="Pfam" id="PF21082"/>
    </source>
</evidence>
<dbReference type="Pfam" id="PF00924">
    <property type="entry name" value="MS_channel_2nd"/>
    <property type="match status" value="1"/>
</dbReference>
<dbReference type="Proteomes" id="UP000664303">
    <property type="component" value="Unassembled WGS sequence"/>
</dbReference>
<dbReference type="PANTHER" id="PTHR30460:SF0">
    <property type="entry name" value="MODERATE CONDUCTANCE MECHANOSENSITIVE CHANNEL YBIO"/>
    <property type="match status" value="1"/>
</dbReference>
<reference evidence="11" key="1">
    <citation type="submission" date="2021-02" db="EMBL/GenBank/DDBJ databases">
        <title>PHA producing bacteria isolated from coastal sediment in Guangdong, Shenzhen.</title>
        <authorList>
            <person name="Zheng W."/>
            <person name="Yu S."/>
            <person name="Huang Y."/>
        </authorList>
    </citation>
    <scope>NUCLEOTIDE SEQUENCE</scope>
    <source>
        <strain evidence="11">TN14-10</strain>
    </source>
</reference>
<evidence type="ECO:0000259" key="10">
    <source>
        <dbReference type="Pfam" id="PF21088"/>
    </source>
</evidence>
<keyword evidence="6 7" id="KW-0472">Membrane</keyword>
<dbReference type="GO" id="GO:0005886">
    <property type="term" value="C:plasma membrane"/>
    <property type="evidence" value="ECO:0007669"/>
    <property type="project" value="UniProtKB-SubCell"/>
</dbReference>
<keyword evidence="4 7" id="KW-0812">Transmembrane</keyword>
<evidence type="ECO:0000256" key="2">
    <source>
        <dbReference type="ARBA" id="ARBA00008017"/>
    </source>
</evidence>
<comment type="subcellular location">
    <subcellularLocation>
        <location evidence="1">Cell membrane</location>
        <topology evidence="1">Multi-pass membrane protein</topology>
    </subcellularLocation>
</comment>
<sequence length="490" mass="53727">MVPPRLRGVEDRGGPTLAAVTALLIALLLLAVPYAAVGAQESGSANERQAPSREQVDDLVRVLDNKAQREQFLERLQSLSLAEDSLDANEPAVLSEALHLDQKVGRWLERYIGTLEGFGLQRSTLGRVALVAAAMLVVSGIVLLNNWAARVFNRKLAGPRARYHLDAGRFSSLFAVQVWAGLALAAMVFVYTLSQVYFDTLGRWLPADLLVEFAETALAVLLVLLLFATIWELCNAIMEYLGGRKGRGGNARMQTLLPLVRNGLMCVLVLFAGMVLLSEVGINVVPLLAGAGVLGIAIGFGAQTLVKDFLTGFTIIAEDLVHIGDVVTVGGRTGEVMRLTIRKIELRALDGTVHTVPFSEISVVDNLTKDYSYYMLNVGIAYREDTDAVVDCLLEVDRALREDRGFSHLILEPLEVLGVDRFGDSAVVIKARSKTRPHDKWTVGREFNRRMKYAFDERNIEIPFPHQTLYIGEDKHGRPQAAARALLDGA</sequence>
<dbReference type="Gene3D" id="2.30.30.60">
    <property type="match status" value="1"/>
</dbReference>
<evidence type="ECO:0000256" key="7">
    <source>
        <dbReference type="SAM" id="Phobius"/>
    </source>
</evidence>
<accession>A0A939DHC8</accession>
<feature type="transmembrane region" description="Helical" evidence="7">
    <location>
        <begin position="284"/>
        <end position="306"/>
    </location>
</feature>
<dbReference type="InterPro" id="IPR049278">
    <property type="entry name" value="MS_channel_C"/>
</dbReference>
<name>A0A939DHC8_9GAMM</name>
<dbReference type="Gene3D" id="1.10.287.1260">
    <property type="match status" value="1"/>
</dbReference>
<dbReference type="Pfam" id="PF21082">
    <property type="entry name" value="MS_channel_3rd"/>
    <property type="match status" value="1"/>
</dbReference>
<protein>
    <submittedName>
        <fullName evidence="11">Mechanosensitive ion channel family protein</fullName>
    </submittedName>
</protein>
<dbReference type="InterPro" id="IPR010920">
    <property type="entry name" value="LSM_dom_sf"/>
</dbReference>
<dbReference type="SUPFAM" id="SSF50182">
    <property type="entry name" value="Sm-like ribonucleoproteins"/>
    <property type="match status" value="1"/>
</dbReference>
<keyword evidence="12" id="KW-1185">Reference proteome</keyword>
<keyword evidence="3" id="KW-1003">Cell membrane</keyword>
<feature type="transmembrane region" description="Helical" evidence="7">
    <location>
        <begin position="213"/>
        <end position="238"/>
    </location>
</feature>
<dbReference type="InterPro" id="IPR023408">
    <property type="entry name" value="MscS_beta-dom_sf"/>
</dbReference>
<dbReference type="SUPFAM" id="SSF82689">
    <property type="entry name" value="Mechanosensitive channel protein MscS (YggB), C-terminal domain"/>
    <property type="match status" value="1"/>
</dbReference>
<feature type="transmembrane region" description="Helical" evidence="7">
    <location>
        <begin position="170"/>
        <end position="193"/>
    </location>
</feature>
<feature type="domain" description="Mechanosensitive ion channel MscS C-terminal" evidence="9">
    <location>
        <begin position="377"/>
        <end position="462"/>
    </location>
</feature>
<evidence type="ECO:0000256" key="5">
    <source>
        <dbReference type="ARBA" id="ARBA00022989"/>
    </source>
</evidence>
<dbReference type="InterPro" id="IPR049142">
    <property type="entry name" value="MS_channel_1st"/>
</dbReference>
<dbReference type="Pfam" id="PF21088">
    <property type="entry name" value="MS_channel_1st"/>
    <property type="match status" value="1"/>
</dbReference>
<feature type="transmembrane region" description="Helical" evidence="7">
    <location>
        <begin position="259"/>
        <end position="278"/>
    </location>
</feature>
<dbReference type="PANTHER" id="PTHR30460">
    <property type="entry name" value="MODERATE CONDUCTANCE MECHANOSENSITIVE CHANNEL YBIO"/>
    <property type="match status" value="1"/>
</dbReference>
<evidence type="ECO:0000256" key="3">
    <source>
        <dbReference type="ARBA" id="ARBA00022475"/>
    </source>
</evidence>
<dbReference type="InterPro" id="IPR011066">
    <property type="entry name" value="MscS_channel_C_sf"/>
</dbReference>